<dbReference type="Pfam" id="PF11899">
    <property type="entry name" value="DUF3419"/>
    <property type="match status" value="1"/>
</dbReference>
<dbReference type="AlphaFoldDB" id="A0A176X004"/>
<organism evidence="1 2">
    <name type="scientific">Agrobacterium tumefaciens</name>
    <dbReference type="NCBI Taxonomy" id="358"/>
    <lineage>
        <taxon>Bacteria</taxon>
        <taxon>Pseudomonadati</taxon>
        <taxon>Pseudomonadota</taxon>
        <taxon>Alphaproteobacteria</taxon>
        <taxon>Hyphomicrobiales</taxon>
        <taxon>Rhizobiaceae</taxon>
        <taxon>Rhizobium/Agrobacterium group</taxon>
        <taxon>Agrobacterium</taxon>
        <taxon>Agrobacterium tumefaciens complex</taxon>
    </lineage>
</organism>
<evidence type="ECO:0000313" key="1">
    <source>
        <dbReference type="EMBL" id="OAE39347.1"/>
    </source>
</evidence>
<dbReference type="GO" id="GO:0016740">
    <property type="term" value="F:transferase activity"/>
    <property type="evidence" value="ECO:0007669"/>
    <property type="project" value="UniProtKB-KW"/>
</dbReference>
<dbReference type="Proteomes" id="UP000077098">
    <property type="component" value="Unassembled WGS sequence"/>
</dbReference>
<accession>A0A176X004</accession>
<gene>
    <name evidence="1" type="ORF">A7J57_23465</name>
</gene>
<comment type="caution">
    <text evidence="1">The sequence shown here is derived from an EMBL/GenBank/DDBJ whole genome shotgun (WGS) entry which is preliminary data.</text>
</comment>
<sequence length="416" mass="47097">MTSAAPKTGFSKNTKLKSALLQHKALSKSGLSERFFGLLFSGLVYPQIWEDPEIDMEAMELGEGHRIVTIGSGGCNMLAYLSRNPASIDVVDLNPHHIALNKLKLAAFRHLPAHQDVVRHFGRANHRSNSVGYDRFIAEHLDATTKAYWSKRTLSGRRRISVFDRNIYRTGLLGRFIGAGHLMARLHGVKLTEMAKTRTLDEQRQFFDSKVAPLFDKPVVRWLTKRKSSLFGLGIPPRQYDELASLSSDGTVASVLKERLAKLACNFPLSDNYFAWQAFARRYPEPHEGALPAYLKPEYYETIRNNTARVTVHHATYTELLSRKPANAVDRYILLDAQDWMTDVQLNELWSQISRTAASGARVIFRTAAETSVIEGRLSPDIRDQWAYLEERSNELNAMDRSAIYGGFHIYQRALA</sequence>
<proteinExistence type="predicted"/>
<dbReference type="InterPro" id="IPR021829">
    <property type="entry name" value="DUF3419"/>
</dbReference>
<dbReference type="PANTHER" id="PTHR47473">
    <property type="entry name" value="BTA1P"/>
    <property type="match status" value="1"/>
</dbReference>
<name>A0A176X004_AGRTU</name>
<protein>
    <submittedName>
        <fullName evidence="1">S-adenosylmethionine--diacylglycerol 3-amino-3-carboxypropyl transferase</fullName>
    </submittedName>
</protein>
<reference evidence="1 2" key="1">
    <citation type="submission" date="2016-05" db="EMBL/GenBank/DDBJ databases">
        <authorList>
            <person name="Lavstsen T."/>
            <person name="Jespersen J.S."/>
        </authorList>
    </citation>
    <scope>NUCLEOTIDE SEQUENCE [LARGE SCALE GENOMIC DNA]</scope>
    <source>
        <strain evidence="1 2">KCJ1736</strain>
    </source>
</reference>
<dbReference type="PANTHER" id="PTHR47473:SF1">
    <property type="entry name" value="METHYLTRANSFERASE DOMAIN-CONTAINING PROTEIN"/>
    <property type="match status" value="1"/>
</dbReference>
<keyword evidence="1" id="KW-0808">Transferase</keyword>
<evidence type="ECO:0000313" key="2">
    <source>
        <dbReference type="Proteomes" id="UP000077098"/>
    </source>
</evidence>
<dbReference type="SUPFAM" id="SSF53335">
    <property type="entry name" value="S-adenosyl-L-methionine-dependent methyltransferases"/>
    <property type="match status" value="1"/>
</dbReference>
<dbReference type="EMBL" id="LXPS01000037">
    <property type="protein sequence ID" value="OAE39347.1"/>
    <property type="molecule type" value="Genomic_DNA"/>
</dbReference>
<dbReference type="InterPro" id="IPR029063">
    <property type="entry name" value="SAM-dependent_MTases_sf"/>
</dbReference>
<dbReference type="RefSeq" id="WP_063950595.1">
    <property type="nucleotide sequence ID" value="NZ_LXPS01000037.1"/>
</dbReference>